<dbReference type="Proteomes" id="UP000027632">
    <property type="component" value="Unassembled WGS sequence"/>
</dbReference>
<keyword evidence="3" id="KW-1185">Reference proteome</keyword>
<organism evidence="2 3">
    <name type="scientific">Streptomyces griseorubens</name>
    <dbReference type="NCBI Taxonomy" id="66897"/>
    <lineage>
        <taxon>Bacteria</taxon>
        <taxon>Bacillati</taxon>
        <taxon>Actinomycetota</taxon>
        <taxon>Actinomycetes</taxon>
        <taxon>Kitasatosporales</taxon>
        <taxon>Streptomycetaceae</taxon>
        <taxon>Streptomyces</taxon>
        <taxon>Streptomyces althioticus group</taxon>
    </lineage>
</organism>
<evidence type="ECO:0000313" key="3">
    <source>
        <dbReference type="Proteomes" id="UP000027632"/>
    </source>
</evidence>
<evidence type="ECO:0000256" key="1">
    <source>
        <dbReference type="SAM" id="MobiDB-lite"/>
    </source>
</evidence>
<evidence type="ECO:0008006" key="4">
    <source>
        <dbReference type="Google" id="ProtNLM"/>
    </source>
</evidence>
<gene>
    <name evidence="2" type="ORF">DJ64_11000</name>
</gene>
<protein>
    <recommendedName>
        <fullName evidence="4">Secreted protein</fullName>
    </recommendedName>
</protein>
<evidence type="ECO:0000313" key="2">
    <source>
        <dbReference type="EMBL" id="KEG40086.1"/>
    </source>
</evidence>
<feature type="compositionally biased region" description="Polar residues" evidence="1">
    <location>
        <begin position="15"/>
        <end position="27"/>
    </location>
</feature>
<sequence length="76" mass="7843">MTQVVTLVSAASRTCASRANSSTSTGRTIGRVGSAHPSSISASVSGSRSALAWLQSTHASISDMTDHDRHSEHGTM</sequence>
<name>A0ABR4SYC7_9ACTN</name>
<feature type="region of interest" description="Disordered" evidence="1">
    <location>
        <begin position="15"/>
        <end position="41"/>
    </location>
</feature>
<dbReference type="EMBL" id="JJMG01000165">
    <property type="protein sequence ID" value="KEG40086.1"/>
    <property type="molecule type" value="Genomic_DNA"/>
</dbReference>
<proteinExistence type="predicted"/>
<accession>A0ABR4SYC7</accession>
<comment type="caution">
    <text evidence="2">The sequence shown here is derived from an EMBL/GenBank/DDBJ whole genome shotgun (WGS) entry which is preliminary data.</text>
</comment>
<reference evidence="2 3" key="1">
    <citation type="submission" date="2014-04" db="EMBL/GenBank/DDBJ databases">
        <title>Draft genome sequence of the novel Streptomyces griseorubens JSD-1 playing a role in carbon and nitrogen cycle.</title>
        <authorList>
            <consortium name="Shanghai Jiao Tong University"/>
            <person name="Feng H."/>
            <person name="Sun Y."/>
            <person name="Zhi Y."/>
            <person name="Mao L."/>
            <person name="Luo Y."/>
            <person name="Wei X."/>
            <person name="Zhou P."/>
        </authorList>
    </citation>
    <scope>NUCLEOTIDE SEQUENCE [LARGE SCALE GENOMIC DNA]</scope>
    <source>
        <strain evidence="2 3">JSD-1</strain>
    </source>
</reference>